<dbReference type="HOGENOM" id="CLU_071003_3_0_9"/>
<evidence type="ECO:0000313" key="3">
    <source>
        <dbReference type="EMBL" id="CEA01177.1"/>
    </source>
</evidence>
<comment type="similarity">
    <text evidence="1">Belongs to the UPF0312 family.</text>
</comment>
<evidence type="ECO:0000259" key="2">
    <source>
        <dbReference type="SMART" id="SM00867"/>
    </source>
</evidence>
<dbReference type="Gene3D" id="2.40.128.110">
    <property type="entry name" value="Lipid/polyisoprenoid-binding, YceI-like"/>
    <property type="match status" value="1"/>
</dbReference>
<sequence>MAKFALDTAHSELEFTVKHMMVTKVKGTFGDWTIDIDVDDMEDLSTAKVTGRASTATINTKVADRDAHLTSADFFDSENYSDITFESTKVEGSGSSYEVTGNLTIKDVTKEITIPLEFNGKALNPWGVDVYGFESNFSINREEFGLTWNQALETGGVMVSKDVKVNLELQFNPAEAE</sequence>
<dbReference type="SMART" id="SM00867">
    <property type="entry name" value="YceI"/>
    <property type="match status" value="1"/>
</dbReference>
<reference evidence="3 4" key="1">
    <citation type="submission" date="2014-07" db="EMBL/GenBank/DDBJ databases">
        <authorList>
            <person name="Urmite Genomes Urmite Genomes"/>
        </authorList>
    </citation>
    <scope>NUCLEOTIDE SEQUENCE [LARGE SCALE GENOMIC DNA]</scope>
    <source>
        <strain evidence="3 4">13MG44_air</strain>
    </source>
</reference>
<dbReference type="InterPro" id="IPR036761">
    <property type="entry name" value="TTHA0802/YceI-like_sf"/>
</dbReference>
<dbReference type="OrthoDB" id="9811006at2"/>
<dbReference type="RefSeq" id="WP_035809556.1">
    <property type="nucleotide sequence ID" value="NZ_CCSE01000001.1"/>
</dbReference>
<dbReference type="SUPFAM" id="SSF101874">
    <property type="entry name" value="YceI-like"/>
    <property type="match status" value="1"/>
</dbReference>
<dbReference type="Pfam" id="PF04264">
    <property type="entry name" value="YceI"/>
    <property type="match status" value="1"/>
</dbReference>
<dbReference type="STRING" id="1461582.BN1048_01261"/>
<dbReference type="EMBL" id="CCSE01000001">
    <property type="protein sequence ID" value="CEA01177.1"/>
    <property type="molecule type" value="Genomic_DNA"/>
</dbReference>
<accession>A0A078M766</accession>
<proteinExistence type="inferred from homology"/>
<dbReference type="eggNOG" id="COG2353">
    <property type="taxonomic scope" value="Bacteria"/>
</dbReference>
<dbReference type="Proteomes" id="UP000044136">
    <property type="component" value="Unassembled WGS sequence"/>
</dbReference>
<name>A0A078M766_9STAP</name>
<organism evidence="3 4">
    <name type="scientific">Jeotgalicoccus saudimassiliensis</name>
    <dbReference type="NCBI Taxonomy" id="1461582"/>
    <lineage>
        <taxon>Bacteria</taxon>
        <taxon>Bacillati</taxon>
        <taxon>Bacillota</taxon>
        <taxon>Bacilli</taxon>
        <taxon>Bacillales</taxon>
        <taxon>Staphylococcaceae</taxon>
        <taxon>Jeotgalicoccus</taxon>
    </lineage>
</organism>
<evidence type="ECO:0000313" key="4">
    <source>
        <dbReference type="Proteomes" id="UP000044136"/>
    </source>
</evidence>
<dbReference type="PANTHER" id="PTHR34406">
    <property type="entry name" value="PROTEIN YCEI"/>
    <property type="match status" value="1"/>
</dbReference>
<protein>
    <submittedName>
        <fullName evidence="3">Protein YceI</fullName>
    </submittedName>
</protein>
<gene>
    <name evidence="3" type="primary">yceI</name>
    <name evidence="3" type="ORF">BN1048_01261</name>
</gene>
<dbReference type="InterPro" id="IPR007372">
    <property type="entry name" value="Lipid/polyisoprenoid-bd_YceI"/>
</dbReference>
<evidence type="ECO:0000256" key="1">
    <source>
        <dbReference type="ARBA" id="ARBA00008812"/>
    </source>
</evidence>
<keyword evidence="4" id="KW-1185">Reference proteome</keyword>
<dbReference type="AlphaFoldDB" id="A0A078M766"/>
<feature type="domain" description="Lipid/polyisoprenoid-binding YceI-like" evidence="2">
    <location>
        <begin position="3"/>
        <end position="172"/>
    </location>
</feature>
<dbReference type="PANTHER" id="PTHR34406:SF1">
    <property type="entry name" value="PROTEIN YCEI"/>
    <property type="match status" value="1"/>
</dbReference>